<reference evidence="4 5" key="1">
    <citation type="submission" date="2017-02" db="EMBL/GenBank/DDBJ databases">
        <authorList>
            <person name="Peterson S.W."/>
        </authorList>
    </citation>
    <scope>NUCLEOTIDE SEQUENCE [LARGE SCALE GENOMIC DNA]</scope>
    <source>
        <strain evidence="4 5">ATCC BAA-908</strain>
    </source>
</reference>
<dbReference type="STRING" id="261392.SAMN02745149_00946"/>
<dbReference type="OrthoDB" id="9800565at2"/>
<feature type="domain" description="Calcineurin-like phosphoesterase" evidence="3">
    <location>
        <begin position="1"/>
        <end position="172"/>
    </location>
</feature>
<evidence type="ECO:0000313" key="5">
    <source>
        <dbReference type="Proteomes" id="UP000190423"/>
    </source>
</evidence>
<dbReference type="SUPFAM" id="SSF56300">
    <property type="entry name" value="Metallo-dependent phosphatases"/>
    <property type="match status" value="1"/>
</dbReference>
<dbReference type="EC" id="3.1.4.-" evidence="2"/>
<protein>
    <recommendedName>
        <fullName evidence="2">Phosphoesterase</fullName>
        <ecNumber evidence="2">3.1.4.-</ecNumber>
    </recommendedName>
</protein>
<dbReference type="InterPro" id="IPR024654">
    <property type="entry name" value="Calcineurin-like_PHP_lpxH"/>
</dbReference>
<name>A0A1T4K1S4_TREPO</name>
<accession>A0A1T4K1S4</accession>
<dbReference type="InterPro" id="IPR029052">
    <property type="entry name" value="Metallo-depent_PP-like"/>
</dbReference>
<evidence type="ECO:0000256" key="2">
    <source>
        <dbReference type="RuleBase" id="RU362039"/>
    </source>
</evidence>
<comment type="cofactor">
    <cofactor evidence="2">
        <name>a divalent metal cation</name>
        <dbReference type="ChEBI" id="CHEBI:60240"/>
    </cofactor>
</comment>
<organism evidence="4 5">
    <name type="scientific">Treponema porcinum</name>
    <dbReference type="NCBI Taxonomy" id="261392"/>
    <lineage>
        <taxon>Bacteria</taxon>
        <taxon>Pseudomonadati</taxon>
        <taxon>Spirochaetota</taxon>
        <taxon>Spirochaetia</taxon>
        <taxon>Spirochaetales</taxon>
        <taxon>Treponemataceae</taxon>
        <taxon>Treponema</taxon>
    </lineage>
</organism>
<dbReference type="Pfam" id="PF12850">
    <property type="entry name" value="Metallophos_2"/>
    <property type="match status" value="1"/>
</dbReference>
<dbReference type="Gene3D" id="3.60.21.10">
    <property type="match status" value="1"/>
</dbReference>
<dbReference type="AlphaFoldDB" id="A0A1T4K1S4"/>
<evidence type="ECO:0000259" key="3">
    <source>
        <dbReference type="Pfam" id="PF12850"/>
    </source>
</evidence>
<comment type="similarity">
    <text evidence="1 2">Belongs to the metallophosphoesterase superfamily. YfcE family.</text>
</comment>
<dbReference type="NCBIfam" id="NF006988">
    <property type="entry name" value="PRK09453.1"/>
    <property type="match status" value="1"/>
</dbReference>
<evidence type="ECO:0000313" key="4">
    <source>
        <dbReference type="EMBL" id="SJZ36364.1"/>
    </source>
</evidence>
<dbReference type="GO" id="GO:0046872">
    <property type="term" value="F:metal ion binding"/>
    <property type="evidence" value="ECO:0007669"/>
    <property type="project" value="UniProtKB-KW"/>
</dbReference>
<dbReference type="NCBIfam" id="TIGR00040">
    <property type="entry name" value="yfcE"/>
    <property type="match status" value="1"/>
</dbReference>
<dbReference type="EMBL" id="FUWG01000006">
    <property type="protein sequence ID" value="SJZ36364.1"/>
    <property type="molecule type" value="Genomic_DNA"/>
</dbReference>
<dbReference type="GO" id="GO:0016787">
    <property type="term" value="F:hydrolase activity"/>
    <property type="evidence" value="ECO:0007669"/>
    <property type="project" value="UniProtKB-UniRule"/>
</dbReference>
<evidence type="ECO:0000256" key="1">
    <source>
        <dbReference type="ARBA" id="ARBA00008950"/>
    </source>
</evidence>
<dbReference type="Proteomes" id="UP000190423">
    <property type="component" value="Unassembled WGS sequence"/>
</dbReference>
<keyword evidence="2" id="KW-0479">Metal-binding</keyword>
<sequence length="191" mass="20274">MKYLICSDIHGSESAARKILSFFQSMECDRLINLGDTLYHGPRNPLPEGHNPKGAADALNGIAGKIFSCRGNCDAEVDQMVLDFPTTGDYVQIVDGGITLFCTHGHVYAPFIGGTAVVPGAAKPLVEVPAVIFYGHTHVSTLEKAENGIIVCNPGSAALPKGGTEAGFAIYENGEVTLFSMSGKKIKSLRF</sequence>
<gene>
    <name evidence="4" type="ORF">SAMN02745149_00946</name>
</gene>
<keyword evidence="5" id="KW-1185">Reference proteome</keyword>
<proteinExistence type="inferred from homology"/>
<dbReference type="GeneID" id="78316246"/>
<dbReference type="RefSeq" id="WP_078932846.1">
    <property type="nucleotide sequence ID" value="NZ_FUWG01000006.1"/>
</dbReference>
<dbReference type="InterPro" id="IPR000979">
    <property type="entry name" value="Phosphodiesterase_MJ0936/Vps29"/>
</dbReference>